<name>A0A5N3XHZ8_MUNRE</name>
<dbReference type="InterPro" id="IPR011332">
    <property type="entry name" value="Ribosomal_zn-bd"/>
</dbReference>
<evidence type="ECO:0000313" key="5">
    <source>
        <dbReference type="EMBL" id="KAB0372707.1"/>
    </source>
</evidence>
<evidence type="ECO:0000256" key="2">
    <source>
        <dbReference type="ARBA" id="ARBA00022980"/>
    </source>
</evidence>
<gene>
    <name evidence="5" type="ORF">FD755_015460</name>
</gene>
<dbReference type="InterPro" id="IPR000552">
    <property type="entry name" value="Ribosomal_eL44"/>
</dbReference>
<dbReference type="Proteomes" id="UP000326062">
    <property type="component" value="Chromosome 9"/>
</dbReference>
<reference evidence="5 6" key="1">
    <citation type="submission" date="2019-06" db="EMBL/GenBank/DDBJ databases">
        <title>Discovery of a novel chromosome fission-fusion reversal in muntjac.</title>
        <authorList>
            <person name="Mudd A.B."/>
            <person name="Bredeson J.V."/>
            <person name="Baum R."/>
            <person name="Hockemeyer D."/>
            <person name="Rokhsar D.S."/>
        </authorList>
    </citation>
    <scope>NUCLEOTIDE SEQUENCE [LARGE SCALE GENOMIC DNA]</scope>
    <source>
        <strain evidence="5">UCam_UCB_Mr</strain>
        <tissue evidence="5">Fibroblast cell line</tissue>
    </source>
</reference>
<comment type="similarity">
    <text evidence="1">Belongs to the eukaryotic ribosomal protein eL42 family.</text>
</comment>
<feature type="non-terminal residue" evidence="5">
    <location>
        <position position="1"/>
    </location>
</feature>
<keyword evidence="2" id="KW-0689">Ribosomal protein</keyword>
<dbReference type="InterPro" id="IPR053708">
    <property type="entry name" value="Ribosomal_LSU_eL42"/>
</dbReference>
<protein>
    <submittedName>
        <fullName evidence="5">Uncharacterized protein</fullName>
    </submittedName>
</protein>
<evidence type="ECO:0000256" key="4">
    <source>
        <dbReference type="SAM" id="MobiDB-lite"/>
    </source>
</evidence>
<keyword evidence="6" id="KW-1185">Reference proteome</keyword>
<dbReference type="Gene3D" id="3.10.450.80">
    <property type="match status" value="1"/>
</dbReference>
<comment type="caution">
    <text evidence="5">The sequence shown here is derived from an EMBL/GenBank/DDBJ whole genome shotgun (WGS) entry which is preliminary data.</text>
</comment>
<dbReference type="PANTHER" id="PTHR10369">
    <property type="entry name" value="60S RIBOSOMAL PROTEIN L36A/L44"/>
    <property type="match status" value="1"/>
</dbReference>
<dbReference type="GO" id="GO:0006412">
    <property type="term" value="P:translation"/>
    <property type="evidence" value="ECO:0007669"/>
    <property type="project" value="InterPro"/>
</dbReference>
<accession>A0A5N3XHZ8</accession>
<dbReference type="AlphaFoldDB" id="A0A5N3XHZ8"/>
<dbReference type="Pfam" id="PF00935">
    <property type="entry name" value="Ribosomal_L44"/>
    <property type="match status" value="1"/>
</dbReference>
<proteinExistence type="inferred from homology"/>
<organism evidence="5 6">
    <name type="scientific">Muntiacus reevesi</name>
    <name type="common">Reeves' muntjac</name>
    <name type="synonym">Cervus reevesi</name>
    <dbReference type="NCBI Taxonomy" id="9886"/>
    <lineage>
        <taxon>Eukaryota</taxon>
        <taxon>Metazoa</taxon>
        <taxon>Chordata</taxon>
        <taxon>Craniata</taxon>
        <taxon>Vertebrata</taxon>
        <taxon>Euteleostomi</taxon>
        <taxon>Mammalia</taxon>
        <taxon>Eutheria</taxon>
        <taxon>Laurasiatheria</taxon>
        <taxon>Artiodactyla</taxon>
        <taxon>Ruminantia</taxon>
        <taxon>Pecora</taxon>
        <taxon>Cervidae</taxon>
        <taxon>Muntiacinae</taxon>
        <taxon>Muntiacus</taxon>
    </lineage>
</organism>
<dbReference type="GO" id="GO:0003735">
    <property type="term" value="F:structural constituent of ribosome"/>
    <property type="evidence" value="ECO:0007669"/>
    <property type="project" value="InterPro"/>
</dbReference>
<dbReference type="SUPFAM" id="SSF57829">
    <property type="entry name" value="Zn-binding ribosomal proteins"/>
    <property type="match status" value="1"/>
</dbReference>
<evidence type="ECO:0000313" key="6">
    <source>
        <dbReference type="Proteomes" id="UP000326062"/>
    </source>
</evidence>
<feature type="region of interest" description="Disordered" evidence="4">
    <location>
        <begin position="1"/>
        <end position="45"/>
    </location>
</feature>
<evidence type="ECO:0000256" key="1">
    <source>
        <dbReference type="ARBA" id="ARBA00009364"/>
    </source>
</evidence>
<dbReference type="EMBL" id="VCEB01000010">
    <property type="protein sequence ID" value="KAB0372707.1"/>
    <property type="molecule type" value="Genomic_DNA"/>
</dbReference>
<dbReference type="GO" id="GO:1990904">
    <property type="term" value="C:ribonucleoprotein complex"/>
    <property type="evidence" value="ECO:0007669"/>
    <property type="project" value="UniProtKB-KW"/>
</dbReference>
<sequence>TKYSKHQPPKVTQNKISKDSLHPQGNQRHDRKQRGHGGQTTPIFQKKAKTTKIILRLECIEALSSTAYLRECSLLRDNFTICMEIQKTSNSQSNLKKEEWNWRNQPA</sequence>
<keyword evidence="3" id="KW-0687">Ribonucleoprotein</keyword>
<evidence type="ECO:0000256" key="3">
    <source>
        <dbReference type="ARBA" id="ARBA00023274"/>
    </source>
</evidence>
<dbReference type="GO" id="GO:0005840">
    <property type="term" value="C:ribosome"/>
    <property type="evidence" value="ECO:0007669"/>
    <property type="project" value="UniProtKB-KW"/>
</dbReference>